<protein>
    <recommendedName>
        <fullName evidence="3">Phytase-like domain-containing protein</fullName>
    </recommendedName>
</protein>
<dbReference type="Pfam" id="PF05787">
    <property type="entry name" value="PhoX"/>
    <property type="match status" value="1"/>
</dbReference>
<proteinExistence type="predicted"/>
<keyword evidence="2" id="KW-1185">Reference proteome</keyword>
<organism evidence="1 2">
    <name type="scientific">Rohdeia mirabilis</name>
    <dbReference type="NCBI Taxonomy" id="2528008"/>
    <lineage>
        <taxon>Bacteria</taxon>
        <taxon>Pseudomonadati</taxon>
        <taxon>Planctomycetota</taxon>
        <taxon>Planctomycetia</taxon>
        <taxon>Planctomycetia incertae sedis</taxon>
        <taxon>Rohdeia</taxon>
    </lineage>
</organism>
<dbReference type="Proteomes" id="UP000319342">
    <property type="component" value="Chromosome"/>
</dbReference>
<dbReference type="SUPFAM" id="SSF63829">
    <property type="entry name" value="Calcium-dependent phosphotriesterase"/>
    <property type="match status" value="1"/>
</dbReference>
<gene>
    <name evidence="1" type="ORF">Pla163_21960</name>
</gene>
<reference evidence="1 2" key="1">
    <citation type="submission" date="2019-02" db="EMBL/GenBank/DDBJ databases">
        <title>Deep-cultivation of Planctomycetes and their phenomic and genomic characterization uncovers novel biology.</title>
        <authorList>
            <person name="Wiegand S."/>
            <person name="Jogler M."/>
            <person name="Boedeker C."/>
            <person name="Pinto D."/>
            <person name="Vollmers J."/>
            <person name="Rivas-Marin E."/>
            <person name="Kohn T."/>
            <person name="Peeters S.H."/>
            <person name="Heuer A."/>
            <person name="Rast P."/>
            <person name="Oberbeckmann S."/>
            <person name="Bunk B."/>
            <person name="Jeske O."/>
            <person name="Meyerdierks A."/>
            <person name="Storesund J.E."/>
            <person name="Kallscheuer N."/>
            <person name="Luecker S."/>
            <person name="Lage O.M."/>
            <person name="Pohl T."/>
            <person name="Merkel B.J."/>
            <person name="Hornburger P."/>
            <person name="Mueller R.-W."/>
            <person name="Bruemmer F."/>
            <person name="Labrenz M."/>
            <person name="Spormann A.M."/>
            <person name="Op den Camp H."/>
            <person name="Overmann J."/>
            <person name="Amann R."/>
            <person name="Jetten M.S.M."/>
            <person name="Mascher T."/>
            <person name="Medema M.H."/>
            <person name="Devos D.P."/>
            <person name="Kaster A.-K."/>
            <person name="Ovreas L."/>
            <person name="Rohde M."/>
            <person name="Galperin M.Y."/>
            <person name="Jogler C."/>
        </authorList>
    </citation>
    <scope>NUCLEOTIDE SEQUENCE [LARGE SCALE GENOMIC DNA]</scope>
    <source>
        <strain evidence="1 2">Pla163</strain>
    </source>
</reference>
<dbReference type="AlphaFoldDB" id="A0A518D0R1"/>
<evidence type="ECO:0000313" key="2">
    <source>
        <dbReference type="Proteomes" id="UP000319342"/>
    </source>
</evidence>
<evidence type="ECO:0000313" key="1">
    <source>
        <dbReference type="EMBL" id="QDU85071.1"/>
    </source>
</evidence>
<evidence type="ECO:0008006" key="3">
    <source>
        <dbReference type="Google" id="ProtNLM"/>
    </source>
</evidence>
<sequence>MAKALPGWEVSSPLLTIGETLTGTTGALNPSSAGSYTPVGVLDGLAAYRLNKDTVRVFANHELLSFRGNSYEVGNGQGGVFTMTGARVSYFDIDRATRQIVDGGLAFDRIYDANGDAATDTSFLTEGFGGLGRLCSANLVEGGKLNFVDTIFFTGEEDGTAFNPIGGAEWALDADSGDLWQLPWLGRGAWENVTPLNAKKFNNDLFPQFPFLNKILNKIAQSSYVAVALSDDSSPFDFDGDGIAEAAPMFLYVGKKYWFGDFVERNGLAYGDLYVWVAKNGARSPLDFNGSGTLKGSWVQIDNSPNMAAKSVDGSTGYDEFGFPTQANLWLQADALGAFQFSRPEDVAVNPHDRTEFVLASTGVDDFAVDPVTGDGVDTFGTLYSFDTNFKTMKCKVTIIYDGDADPTRALRSPDNLEWSADGMIYVQEDRAETDTLASMEPLFGPGAVNPNEAGIVRVDPTTGATERIVNIDRSVVLDGSLLDPTLAVDVDAGVTGAWESSGIVDVSKLFGEDAGTLFLFDVQAHGLEDQEQFNPSSRLRDDDLVEGGQLLFLEKKSSTP</sequence>
<accession>A0A518D0R1</accession>
<dbReference type="EMBL" id="CP036290">
    <property type="protein sequence ID" value="QDU85071.1"/>
    <property type="molecule type" value="Genomic_DNA"/>
</dbReference>
<name>A0A518D0R1_9BACT</name>
<dbReference type="InterPro" id="IPR008557">
    <property type="entry name" value="PhoX"/>
</dbReference>